<dbReference type="NCBIfam" id="NF033542">
    <property type="entry name" value="transpos_IS110"/>
    <property type="match status" value="1"/>
</dbReference>
<dbReference type="AlphaFoldDB" id="A0A7Y4HBC1"/>
<dbReference type="InterPro" id="IPR002525">
    <property type="entry name" value="Transp_IS110-like_N"/>
</dbReference>
<dbReference type="GO" id="GO:0006313">
    <property type="term" value="P:DNA transposition"/>
    <property type="evidence" value="ECO:0007669"/>
    <property type="project" value="InterPro"/>
</dbReference>
<dbReference type="EMBL" id="JAAVLW010000022">
    <property type="protein sequence ID" value="NOJ50918.1"/>
    <property type="molecule type" value="Genomic_DNA"/>
</dbReference>
<evidence type="ECO:0000313" key="4">
    <source>
        <dbReference type="Proteomes" id="UP000528734"/>
    </source>
</evidence>
<evidence type="ECO:0000259" key="1">
    <source>
        <dbReference type="Pfam" id="PF01548"/>
    </source>
</evidence>
<organism evidence="3 4">
    <name type="scientific">Bradyrhizobium archetypum</name>
    <dbReference type="NCBI Taxonomy" id="2721160"/>
    <lineage>
        <taxon>Bacteria</taxon>
        <taxon>Pseudomonadati</taxon>
        <taxon>Pseudomonadota</taxon>
        <taxon>Alphaproteobacteria</taxon>
        <taxon>Hyphomicrobiales</taxon>
        <taxon>Nitrobacteraceae</taxon>
        <taxon>Bradyrhizobium</taxon>
    </lineage>
</organism>
<dbReference type="InterPro" id="IPR003346">
    <property type="entry name" value="Transposase_20"/>
</dbReference>
<protein>
    <submittedName>
        <fullName evidence="3">IS110 family transposase</fullName>
    </submittedName>
</protein>
<dbReference type="PANTHER" id="PTHR33055">
    <property type="entry name" value="TRANSPOSASE FOR INSERTION SEQUENCE ELEMENT IS1111A"/>
    <property type="match status" value="1"/>
</dbReference>
<keyword evidence="4" id="KW-1185">Reference proteome</keyword>
<comment type="caution">
    <text evidence="3">The sequence shown here is derived from an EMBL/GenBank/DDBJ whole genome shotgun (WGS) entry which is preliminary data.</text>
</comment>
<feature type="domain" description="Transposase IS110-like N-terminal" evidence="1">
    <location>
        <begin position="5"/>
        <end position="150"/>
    </location>
</feature>
<proteinExistence type="predicted"/>
<name>A0A7Y4HBC1_9BRAD</name>
<evidence type="ECO:0000259" key="2">
    <source>
        <dbReference type="Pfam" id="PF02371"/>
    </source>
</evidence>
<dbReference type="Pfam" id="PF02371">
    <property type="entry name" value="Transposase_20"/>
    <property type="match status" value="1"/>
</dbReference>
<dbReference type="Pfam" id="PF01548">
    <property type="entry name" value="DEDD_Tnp_IS110"/>
    <property type="match status" value="1"/>
</dbReference>
<feature type="domain" description="Transposase IS116/IS110/IS902 C-terminal" evidence="2">
    <location>
        <begin position="213"/>
        <end position="286"/>
    </location>
</feature>
<accession>A0A7Y4HBC1</accession>
<reference evidence="3 4" key="1">
    <citation type="submission" date="2020-03" db="EMBL/GenBank/DDBJ databases">
        <title>Bradyrhizobium diversity isolated from nodules of Muelleranthus trifoliolatus.</title>
        <authorList>
            <person name="Klepa M."/>
            <person name="Helene L."/>
            <person name="Hungria M."/>
        </authorList>
    </citation>
    <scope>NUCLEOTIDE SEQUENCE [LARGE SCALE GENOMIC DNA]</scope>
    <source>
        <strain evidence="3 4">WSM 1744</strain>
    </source>
</reference>
<dbReference type="Proteomes" id="UP000528734">
    <property type="component" value="Unassembled WGS sequence"/>
</dbReference>
<sequence>MTLYVGLDVSQKETEICVIDGDGRRTWRGKCSSELECIAMALREHAPDAVRVGMETGPLAIWLWHGLRALDVPIDCIHARHVAAALSLQVNKTDVNDAFGIAQVVRSGWYRPVAIKSLQSCRIRALLSARSELIAIRTTLYNQIRGLLKTFGVVLAAGKGGTFERAVLTRCPADPLIRSAIDALLEAWRVAGERRQRLDSQLLRLTRTHEACQRMITIPGVGAITALTFTTAIDDPNRFSRSPDVGAFLGLTPRRYQSGEVDVSGRISKSGDRMARSLLFEAANAHDTRAQRLCPRRWGQQLMARIGSRKAKVAVARKLAIILHRIWLDGTEFAAAPAS</sequence>
<dbReference type="InterPro" id="IPR047650">
    <property type="entry name" value="Transpos_IS110"/>
</dbReference>
<gene>
    <name evidence="3" type="ORF">HCN50_32755</name>
</gene>
<dbReference type="PANTHER" id="PTHR33055:SF3">
    <property type="entry name" value="PUTATIVE TRANSPOSASE FOR IS117-RELATED"/>
    <property type="match status" value="1"/>
</dbReference>
<dbReference type="RefSeq" id="WP_171713964.1">
    <property type="nucleotide sequence ID" value="NZ_JAAVLW010000022.1"/>
</dbReference>
<evidence type="ECO:0000313" key="3">
    <source>
        <dbReference type="EMBL" id="NOJ50918.1"/>
    </source>
</evidence>
<dbReference type="GO" id="GO:0003677">
    <property type="term" value="F:DNA binding"/>
    <property type="evidence" value="ECO:0007669"/>
    <property type="project" value="InterPro"/>
</dbReference>
<dbReference type="GO" id="GO:0004803">
    <property type="term" value="F:transposase activity"/>
    <property type="evidence" value="ECO:0007669"/>
    <property type="project" value="InterPro"/>
</dbReference>